<evidence type="ECO:0000256" key="4">
    <source>
        <dbReference type="ARBA" id="ARBA00023136"/>
    </source>
</evidence>
<dbReference type="InterPro" id="IPR004481">
    <property type="entry name" value="K/Na/Ca-exchanger"/>
</dbReference>
<feature type="transmembrane region" description="Helical" evidence="5">
    <location>
        <begin position="317"/>
        <end position="335"/>
    </location>
</feature>
<comment type="subcellular location">
    <subcellularLocation>
        <location evidence="1">Membrane</location>
        <topology evidence="1">Multi-pass membrane protein</topology>
    </subcellularLocation>
</comment>
<feature type="transmembrane region" description="Helical" evidence="5">
    <location>
        <begin position="106"/>
        <end position="122"/>
    </location>
</feature>
<sequence length="336" mass="34540">MNEQLQSWVLIAVGLVSLTIGGEVLVRGASTIAAVLSIPPLVIGLTVVAFGTSAPELGVSLQAAMSGAADVAVGNVVGSNIFNVLFILGVSSLITPLVVSSRLIRFDVPLMVGVSLLAWLLASDGLVGRLDGGILFAMLLGYIAICIRISKLEAATVREELAAGDRGSDDRGAGERGKASGNEFYIGLVLPIVLVIVGLVLLGFGSKWLVDGAVAVATRLGVSELVIGLTIVAAGTSLPEVVTSVVASVRGEREIAVGNVVGSNLFNLACVLGVSSLVAPDGVPVSDAAIRFDMPVMVIVAVACLLIFYTGSRISRWEGVMFLIGFVGYTSYLVMA</sequence>
<reference evidence="7 8" key="1">
    <citation type="submission" date="2020-08" db="EMBL/GenBank/DDBJ databases">
        <title>Genomic Encyclopedia of Type Strains, Phase III (KMG-III): the genomes of soil and plant-associated and newly described type strains.</title>
        <authorList>
            <person name="Whitman W."/>
        </authorList>
    </citation>
    <scope>NUCLEOTIDE SEQUENCE [LARGE SCALE GENOMIC DNA]</scope>
    <source>
        <strain evidence="7 8">CECT 8075</strain>
    </source>
</reference>
<dbReference type="RefSeq" id="WP_184303704.1">
    <property type="nucleotide sequence ID" value="NZ_JACHXU010000004.1"/>
</dbReference>
<comment type="caution">
    <text evidence="7">The sequence shown here is derived from an EMBL/GenBank/DDBJ whole genome shotgun (WGS) entry which is preliminary data.</text>
</comment>
<evidence type="ECO:0000256" key="3">
    <source>
        <dbReference type="ARBA" id="ARBA00022989"/>
    </source>
</evidence>
<evidence type="ECO:0000259" key="6">
    <source>
        <dbReference type="Pfam" id="PF01699"/>
    </source>
</evidence>
<dbReference type="GO" id="GO:0005886">
    <property type="term" value="C:plasma membrane"/>
    <property type="evidence" value="ECO:0007669"/>
    <property type="project" value="TreeGrafter"/>
</dbReference>
<dbReference type="Pfam" id="PF01699">
    <property type="entry name" value="Na_Ca_ex"/>
    <property type="match status" value="2"/>
</dbReference>
<dbReference type="InterPro" id="IPR044880">
    <property type="entry name" value="NCX_ion-bd_dom_sf"/>
</dbReference>
<keyword evidence="8" id="KW-1185">Reference proteome</keyword>
<keyword evidence="3 5" id="KW-1133">Transmembrane helix</keyword>
<evidence type="ECO:0000313" key="8">
    <source>
        <dbReference type="Proteomes" id="UP000536179"/>
    </source>
</evidence>
<feature type="transmembrane region" description="Helical" evidence="5">
    <location>
        <begin position="290"/>
        <end position="310"/>
    </location>
</feature>
<keyword evidence="2 5" id="KW-0812">Transmembrane</keyword>
<dbReference type="PANTHER" id="PTHR10846:SF8">
    <property type="entry name" value="INNER MEMBRANE PROTEIN YRBG"/>
    <property type="match status" value="1"/>
</dbReference>
<feature type="transmembrane region" description="Helical" evidence="5">
    <location>
        <begin position="134"/>
        <end position="150"/>
    </location>
</feature>
<dbReference type="InterPro" id="IPR004837">
    <property type="entry name" value="NaCa_Exmemb"/>
</dbReference>
<dbReference type="PANTHER" id="PTHR10846">
    <property type="entry name" value="SODIUM/POTASSIUM/CALCIUM EXCHANGER"/>
    <property type="match status" value="1"/>
</dbReference>
<organism evidence="7 8">
    <name type="scientific">Aporhodopirellula rubra</name>
    <dbReference type="NCBI Taxonomy" id="980271"/>
    <lineage>
        <taxon>Bacteria</taxon>
        <taxon>Pseudomonadati</taxon>
        <taxon>Planctomycetota</taxon>
        <taxon>Planctomycetia</taxon>
        <taxon>Pirellulales</taxon>
        <taxon>Pirellulaceae</taxon>
        <taxon>Aporhodopirellula</taxon>
    </lineage>
</organism>
<dbReference type="GO" id="GO:0006874">
    <property type="term" value="P:intracellular calcium ion homeostasis"/>
    <property type="evidence" value="ECO:0007669"/>
    <property type="project" value="TreeGrafter"/>
</dbReference>
<evidence type="ECO:0000256" key="2">
    <source>
        <dbReference type="ARBA" id="ARBA00022692"/>
    </source>
</evidence>
<evidence type="ECO:0000313" key="7">
    <source>
        <dbReference type="EMBL" id="MBB3205791.1"/>
    </source>
</evidence>
<feature type="transmembrane region" description="Helical" evidence="5">
    <location>
        <begin position="33"/>
        <end position="52"/>
    </location>
</feature>
<dbReference type="Gene3D" id="1.20.1420.30">
    <property type="entry name" value="NCX, central ion-binding region"/>
    <property type="match status" value="2"/>
</dbReference>
<dbReference type="GO" id="GO:0008273">
    <property type="term" value="F:calcium, potassium:sodium antiporter activity"/>
    <property type="evidence" value="ECO:0007669"/>
    <property type="project" value="TreeGrafter"/>
</dbReference>
<feature type="domain" description="Sodium/calcium exchanger membrane region" evidence="6">
    <location>
        <begin position="7"/>
        <end position="147"/>
    </location>
</feature>
<dbReference type="EMBL" id="JACHXU010000004">
    <property type="protein sequence ID" value="MBB3205791.1"/>
    <property type="molecule type" value="Genomic_DNA"/>
</dbReference>
<accession>A0A7W5H5F7</accession>
<evidence type="ECO:0000256" key="5">
    <source>
        <dbReference type="SAM" id="Phobius"/>
    </source>
</evidence>
<feature type="domain" description="Sodium/calcium exchanger membrane region" evidence="6">
    <location>
        <begin position="192"/>
        <end position="334"/>
    </location>
</feature>
<feature type="transmembrane region" description="Helical" evidence="5">
    <location>
        <begin position="6"/>
        <end position="26"/>
    </location>
</feature>
<dbReference type="GO" id="GO:0005262">
    <property type="term" value="F:calcium channel activity"/>
    <property type="evidence" value="ECO:0007669"/>
    <property type="project" value="TreeGrafter"/>
</dbReference>
<name>A0A7W5H5F7_9BACT</name>
<dbReference type="NCBIfam" id="TIGR00367">
    <property type="entry name" value="calcium/sodium antiporter"/>
    <property type="match status" value="1"/>
</dbReference>
<feature type="transmembrane region" description="Helical" evidence="5">
    <location>
        <begin position="72"/>
        <end position="94"/>
    </location>
</feature>
<feature type="transmembrane region" description="Helical" evidence="5">
    <location>
        <begin position="225"/>
        <end position="249"/>
    </location>
</feature>
<feature type="transmembrane region" description="Helical" evidence="5">
    <location>
        <begin position="184"/>
        <end position="205"/>
    </location>
</feature>
<evidence type="ECO:0000256" key="1">
    <source>
        <dbReference type="ARBA" id="ARBA00004141"/>
    </source>
</evidence>
<gene>
    <name evidence="7" type="ORF">FHS27_001595</name>
</gene>
<proteinExistence type="predicted"/>
<dbReference type="AlphaFoldDB" id="A0A7W5H5F7"/>
<keyword evidence="4 5" id="KW-0472">Membrane</keyword>
<protein>
    <submittedName>
        <fullName evidence="7">Cation:H+ antiporter</fullName>
    </submittedName>
</protein>
<dbReference type="Proteomes" id="UP000536179">
    <property type="component" value="Unassembled WGS sequence"/>
</dbReference>
<feature type="transmembrane region" description="Helical" evidence="5">
    <location>
        <begin position="256"/>
        <end position="278"/>
    </location>
</feature>